<evidence type="ECO:0000259" key="5">
    <source>
        <dbReference type="PROSITE" id="PS50977"/>
    </source>
</evidence>
<feature type="DNA-binding region" description="H-T-H motif" evidence="4">
    <location>
        <begin position="39"/>
        <end position="58"/>
    </location>
</feature>
<dbReference type="PRINTS" id="PR00455">
    <property type="entry name" value="HTHTETR"/>
</dbReference>
<dbReference type="SUPFAM" id="SSF46689">
    <property type="entry name" value="Homeodomain-like"/>
    <property type="match status" value="1"/>
</dbReference>
<dbReference type="PANTHER" id="PTHR30055:SF234">
    <property type="entry name" value="HTH-TYPE TRANSCRIPTIONAL REGULATOR BETI"/>
    <property type="match status" value="1"/>
</dbReference>
<evidence type="ECO:0000256" key="1">
    <source>
        <dbReference type="ARBA" id="ARBA00023015"/>
    </source>
</evidence>
<dbReference type="InterPro" id="IPR001647">
    <property type="entry name" value="HTH_TetR"/>
</dbReference>
<dbReference type="InterPro" id="IPR047923">
    <property type="entry name" value="ArpA-like"/>
</dbReference>
<dbReference type="EMBL" id="JANCPR020000025">
    <property type="protein sequence ID" value="MDJ1134974.1"/>
    <property type="molecule type" value="Genomic_DNA"/>
</dbReference>
<evidence type="ECO:0000313" key="7">
    <source>
        <dbReference type="Proteomes" id="UP001214441"/>
    </source>
</evidence>
<protein>
    <submittedName>
        <fullName evidence="6">ScbR family autoregulator-binding transcription factor</fullName>
    </submittedName>
</protein>
<dbReference type="InterPro" id="IPR036271">
    <property type="entry name" value="Tet_transcr_reg_TetR-rel_C_sf"/>
</dbReference>
<dbReference type="PROSITE" id="PS50977">
    <property type="entry name" value="HTH_TETR_2"/>
    <property type="match status" value="1"/>
</dbReference>
<dbReference type="InterPro" id="IPR050109">
    <property type="entry name" value="HTH-type_TetR-like_transc_reg"/>
</dbReference>
<keyword evidence="3" id="KW-0804">Transcription</keyword>
<gene>
    <name evidence="6" type="ORF">NMN56_024045</name>
</gene>
<proteinExistence type="predicted"/>
<dbReference type="RefSeq" id="WP_280842700.1">
    <property type="nucleotide sequence ID" value="NZ_JANCPR020000025.1"/>
</dbReference>
<dbReference type="Pfam" id="PF00440">
    <property type="entry name" value="TetR_N"/>
    <property type="match status" value="1"/>
</dbReference>
<dbReference type="Gene3D" id="1.10.357.10">
    <property type="entry name" value="Tetracycline Repressor, domain 2"/>
    <property type="match status" value="1"/>
</dbReference>
<evidence type="ECO:0000256" key="3">
    <source>
        <dbReference type="ARBA" id="ARBA00023163"/>
    </source>
</evidence>
<sequence>MQGHHRDGLMMQERSERTRRRLVEAAAEMIDRFGYPQANLGDISRAAGVTKGALYFHFPSKAELALAVQQRGCRQLDDMITGLCWLEPSPLQNLIDTAHALANWLCRDRVVRASFRLGRERTAAEPVFVNYHMVCVTTTWALMRRACAERALRDEVPPKSMEMLLSAALAGVESAARSGMPYEELAERLAGMWDLILRALAREEIIGTLRTSAPDAWEKAVPSAPGLGSRPQP</sequence>
<name>A0ABT7A0W9_9ACTN</name>
<accession>A0ABT7A0W9</accession>
<reference evidence="6 7" key="1">
    <citation type="submission" date="2023-05" db="EMBL/GenBank/DDBJ databases">
        <title>Streptantibioticus silvisoli sp. nov., acidotolerant actinomycetes 1 from pine litter.</title>
        <authorList>
            <person name="Swiecimska M."/>
            <person name="Golinska P."/>
            <person name="Sangal V."/>
            <person name="Wachnowicz B."/>
            <person name="Goodfellow M."/>
        </authorList>
    </citation>
    <scope>NUCLEOTIDE SEQUENCE [LARGE SCALE GENOMIC DNA]</scope>
    <source>
        <strain evidence="6 7">DSM 42109</strain>
    </source>
</reference>
<comment type="caution">
    <text evidence="6">The sequence shown here is derived from an EMBL/GenBank/DDBJ whole genome shotgun (WGS) entry which is preliminary data.</text>
</comment>
<keyword evidence="7" id="KW-1185">Reference proteome</keyword>
<feature type="domain" description="HTH tetR-type" evidence="5">
    <location>
        <begin position="16"/>
        <end position="76"/>
    </location>
</feature>
<dbReference type="InterPro" id="IPR009057">
    <property type="entry name" value="Homeodomain-like_sf"/>
</dbReference>
<evidence type="ECO:0000256" key="4">
    <source>
        <dbReference type="PROSITE-ProRule" id="PRU00335"/>
    </source>
</evidence>
<dbReference type="SUPFAM" id="SSF48498">
    <property type="entry name" value="Tetracyclin repressor-like, C-terminal domain"/>
    <property type="match status" value="1"/>
</dbReference>
<dbReference type="Proteomes" id="UP001214441">
    <property type="component" value="Unassembled WGS sequence"/>
</dbReference>
<keyword evidence="2 4" id="KW-0238">DNA-binding</keyword>
<keyword evidence="1" id="KW-0805">Transcription regulation</keyword>
<organism evidence="6 7">
    <name type="scientific">Streptomyces iconiensis</name>
    <dbReference type="NCBI Taxonomy" id="1384038"/>
    <lineage>
        <taxon>Bacteria</taxon>
        <taxon>Bacillati</taxon>
        <taxon>Actinomycetota</taxon>
        <taxon>Actinomycetes</taxon>
        <taxon>Kitasatosporales</taxon>
        <taxon>Streptomycetaceae</taxon>
        <taxon>Streptomyces</taxon>
    </lineage>
</organism>
<dbReference type="PANTHER" id="PTHR30055">
    <property type="entry name" value="HTH-TYPE TRANSCRIPTIONAL REGULATOR RUTR"/>
    <property type="match status" value="1"/>
</dbReference>
<evidence type="ECO:0000313" key="6">
    <source>
        <dbReference type="EMBL" id="MDJ1134974.1"/>
    </source>
</evidence>
<evidence type="ECO:0000256" key="2">
    <source>
        <dbReference type="ARBA" id="ARBA00023125"/>
    </source>
</evidence>
<dbReference type="NCBIfam" id="NF041196">
    <property type="entry name" value="ScbR_bind_reg"/>
    <property type="match status" value="1"/>
</dbReference>